<keyword evidence="5 7" id="KW-0472">Membrane</keyword>
<name>A0A258CZI7_CAUVI</name>
<comment type="caution">
    <text evidence="8">The sequence shown here is derived from an EMBL/GenBank/DDBJ whole genome shotgun (WGS) entry which is preliminary data.</text>
</comment>
<proteinExistence type="inferred from homology"/>
<sequence length="407" mass="41366">MSQDPQEAEKAIAKTLRLRGTPAPVAQVSRRALLIVGAVLIAGVAGAVSWSLMDKRKPAAVEATYTPSPPPERVNALPRGYVGPASVPALGPPLPGDLGRPILSAARARQAGEPSALPVGRLAPPATAPATAPAIAPVVSAPLDPQVEAAREVRRAAIQSGLFVATSVRRDGTAASGQVSGSEALGPSGAADGGQAGDPRTTSVERLQAPVSPYILQAGAIIPAALVTGLRSDAPGVAIAQVTQDVFDSLGGGVLLIPAGARLVGDYDAEVQSGQSRLRVVWTRLILPSGRSIVLDKLPGADAQGMAGLQDGVDRHGRRVLAAAGLSALLAIGAEAGSSSEESDLARAVRRAGADTASGVGQQIVGKSLDLAPTLTIRPGAPLRVLLTRDLVLEPYDDKRSLERKTP</sequence>
<gene>
    <name evidence="8" type="ORF">B7Z12_15975</name>
</gene>
<comment type="similarity">
    <text evidence="2">Belongs to the TrbI/VirB10 family.</text>
</comment>
<evidence type="ECO:0000256" key="2">
    <source>
        <dbReference type="ARBA" id="ARBA00010265"/>
    </source>
</evidence>
<evidence type="ECO:0000256" key="5">
    <source>
        <dbReference type="ARBA" id="ARBA00023136"/>
    </source>
</evidence>
<keyword evidence="3 7" id="KW-0812">Transmembrane</keyword>
<protein>
    <submittedName>
        <fullName evidence="8">Conjugal transfer protein TrbI</fullName>
    </submittedName>
</protein>
<organism evidence="8 9">
    <name type="scientific">Caulobacter vibrioides</name>
    <name type="common">Caulobacter crescentus</name>
    <dbReference type="NCBI Taxonomy" id="155892"/>
    <lineage>
        <taxon>Bacteria</taxon>
        <taxon>Pseudomonadati</taxon>
        <taxon>Pseudomonadota</taxon>
        <taxon>Alphaproteobacteria</taxon>
        <taxon>Caulobacterales</taxon>
        <taxon>Caulobacteraceae</taxon>
        <taxon>Caulobacter</taxon>
    </lineage>
</organism>
<feature type="region of interest" description="Disordered" evidence="6">
    <location>
        <begin position="174"/>
        <end position="202"/>
    </location>
</feature>
<evidence type="ECO:0000256" key="4">
    <source>
        <dbReference type="ARBA" id="ARBA00022989"/>
    </source>
</evidence>
<dbReference type="Pfam" id="PF03743">
    <property type="entry name" value="TrbI"/>
    <property type="match status" value="1"/>
</dbReference>
<dbReference type="InterPro" id="IPR042217">
    <property type="entry name" value="T4SS_VirB10/TrbI"/>
</dbReference>
<dbReference type="InterPro" id="IPR005498">
    <property type="entry name" value="T4SS_VirB10/TraB/TrbI"/>
</dbReference>
<dbReference type="AlphaFoldDB" id="A0A258CZI7"/>
<evidence type="ECO:0000256" key="6">
    <source>
        <dbReference type="SAM" id="MobiDB-lite"/>
    </source>
</evidence>
<dbReference type="EMBL" id="NCDQ01000307">
    <property type="protein sequence ID" value="OYX00502.1"/>
    <property type="molecule type" value="Genomic_DNA"/>
</dbReference>
<keyword evidence="4 7" id="KW-1133">Transmembrane helix</keyword>
<feature type="transmembrane region" description="Helical" evidence="7">
    <location>
        <begin position="32"/>
        <end position="52"/>
    </location>
</feature>
<dbReference type="GO" id="GO:0016020">
    <property type="term" value="C:membrane"/>
    <property type="evidence" value="ECO:0007669"/>
    <property type="project" value="UniProtKB-SubCell"/>
</dbReference>
<dbReference type="CDD" id="cd16429">
    <property type="entry name" value="VirB10"/>
    <property type="match status" value="1"/>
</dbReference>
<comment type="subcellular location">
    <subcellularLocation>
        <location evidence="1">Membrane</location>
        <topology evidence="1">Single-pass membrane protein</topology>
    </subcellularLocation>
</comment>
<evidence type="ECO:0000256" key="7">
    <source>
        <dbReference type="SAM" id="Phobius"/>
    </source>
</evidence>
<evidence type="ECO:0000256" key="1">
    <source>
        <dbReference type="ARBA" id="ARBA00004167"/>
    </source>
</evidence>
<evidence type="ECO:0000313" key="9">
    <source>
        <dbReference type="Proteomes" id="UP000215616"/>
    </source>
</evidence>
<dbReference type="Gene3D" id="2.40.128.260">
    <property type="entry name" value="Type IV secretion system, VirB10/TraB/TrbI"/>
    <property type="match status" value="1"/>
</dbReference>
<evidence type="ECO:0000313" key="8">
    <source>
        <dbReference type="EMBL" id="OYX00502.1"/>
    </source>
</evidence>
<reference evidence="8 9" key="1">
    <citation type="submission" date="2017-03" db="EMBL/GenBank/DDBJ databases">
        <title>Lifting the veil on microbial sulfur biogeochemistry in mining wastewaters.</title>
        <authorList>
            <person name="Kantor R.S."/>
            <person name="Colenbrander Nelson T."/>
            <person name="Marshall S."/>
            <person name="Bennett D."/>
            <person name="Apte S."/>
            <person name="Camacho D."/>
            <person name="Thomas B.C."/>
            <person name="Warren L.A."/>
            <person name="Banfield J.F."/>
        </authorList>
    </citation>
    <scope>NUCLEOTIDE SEQUENCE [LARGE SCALE GENOMIC DNA]</scope>
    <source>
        <strain evidence="8">32-67-7</strain>
    </source>
</reference>
<accession>A0A258CZI7</accession>
<evidence type="ECO:0000256" key="3">
    <source>
        <dbReference type="ARBA" id="ARBA00022692"/>
    </source>
</evidence>
<dbReference type="Proteomes" id="UP000215616">
    <property type="component" value="Unassembled WGS sequence"/>
</dbReference>